<dbReference type="EMBL" id="JANLCM010000001">
    <property type="protein sequence ID" value="MCS5718518.1"/>
    <property type="molecule type" value="Genomic_DNA"/>
</dbReference>
<evidence type="ECO:0000256" key="6">
    <source>
        <dbReference type="SAM" id="MobiDB-lite"/>
    </source>
</evidence>
<evidence type="ECO:0000256" key="1">
    <source>
        <dbReference type="ARBA" id="ARBA00001231"/>
    </source>
</evidence>
<dbReference type="InterPro" id="IPR050226">
    <property type="entry name" value="NagZ_Beta-hexosaminidase"/>
</dbReference>
<dbReference type="Pfam" id="PF00933">
    <property type="entry name" value="Glyco_hydro_3"/>
    <property type="match status" value="1"/>
</dbReference>
<keyword evidence="5" id="KW-0326">Glycosidase</keyword>
<dbReference type="PANTHER" id="PTHR30480">
    <property type="entry name" value="BETA-HEXOSAMINIDASE-RELATED"/>
    <property type="match status" value="1"/>
</dbReference>
<evidence type="ECO:0000256" key="2">
    <source>
        <dbReference type="ARBA" id="ARBA00005336"/>
    </source>
</evidence>
<evidence type="ECO:0000256" key="4">
    <source>
        <dbReference type="ARBA" id="ARBA00022801"/>
    </source>
</evidence>
<sequence>MRGAFRPRRLRFVVGAMMLGLTALGGCASNVPASGIVSTVSPSSGGAAAAAGVPSPSGGDRGSGSGSGNGSGSGSATVPPTGAAEVLTRQRAAFPAPSRDERIRSFAEERLASMTLDQKIASLFMVHVAGADPAALQAYLTTSAPGGLLLLGDNVPGSTEEAAALTAALPGDDGLGTLVAIDEEGGIVARLGADTFASAETLKNEPVQATTDAFTQRADLLQSTGMTVNFGVIADVTADPSSFIYERVLGTDAASASERVTAAVEAENGKVLSTVKHFPGHGAAPGDSHSSLPTTDLPFEQWQAEDAPPFQAGIDAGAPMVMFGHLVYSAVDPAPASLSAAWHAVLRDDLGFDGVAVTDDLLMLEASGVPEYADRTTNAIAALNAGNDLLLYNTQLDLPAMTAAIVAAVHAGQVSEQTIDEAALRDLSLRRDLWLQQHPVPVAVPAAPAR</sequence>
<dbReference type="RefSeq" id="WP_259507460.1">
    <property type="nucleotide sequence ID" value="NZ_JANLCM010000001.1"/>
</dbReference>
<evidence type="ECO:0000313" key="9">
    <source>
        <dbReference type="EMBL" id="MCS5718518.1"/>
    </source>
</evidence>
<dbReference type="PROSITE" id="PS51257">
    <property type="entry name" value="PROKAR_LIPOPROTEIN"/>
    <property type="match status" value="1"/>
</dbReference>
<dbReference type="Gene3D" id="3.20.20.300">
    <property type="entry name" value="Glycoside hydrolase, family 3, N-terminal domain"/>
    <property type="match status" value="1"/>
</dbReference>
<evidence type="ECO:0000256" key="7">
    <source>
        <dbReference type="SAM" id="SignalP"/>
    </source>
</evidence>
<feature type="region of interest" description="Disordered" evidence="6">
    <location>
        <begin position="45"/>
        <end position="80"/>
    </location>
</feature>
<organism evidence="9 10">
    <name type="scientific">Herbiconiux aconitum</name>
    <dbReference type="NCBI Taxonomy" id="2970913"/>
    <lineage>
        <taxon>Bacteria</taxon>
        <taxon>Bacillati</taxon>
        <taxon>Actinomycetota</taxon>
        <taxon>Actinomycetes</taxon>
        <taxon>Micrococcales</taxon>
        <taxon>Microbacteriaceae</taxon>
        <taxon>Herbiconiux</taxon>
    </lineage>
</organism>
<dbReference type="Proteomes" id="UP001165584">
    <property type="component" value="Unassembled WGS sequence"/>
</dbReference>
<reference evidence="9" key="1">
    <citation type="submission" date="2022-08" db="EMBL/GenBank/DDBJ databases">
        <authorList>
            <person name="Deng Y."/>
            <person name="Han X.-F."/>
            <person name="Zhang Y.-Q."/>
        </authorList>
    </citation>
    <scope>NUCLEOTIDE SEQUENCE</scope>
    <source>
        <strain evidence="9">CPCC 205763</strain>
    </source>
</reference>
<feature type="signal peptide" evidence="7">
    <location>
        <begin position="1"/>
        <end position="28"/>
    </location>
</feature>
<protein>
    <recommendedName>
        <fullName evidence="3">beta-N-acetylhexosaminidase</fullName>
        <ecNumber evidence="3">3.2.1.52</ecNumber>
    </recommendedName>
</protein>
<evidence type="ECO:0000256" key="3">
    <source>
        <dbReference type="ARBA" id="ARBA00012663"/>
    </source>
</evidence>
<keyword evidence="10" id="KW-1185">Reference proteome</keyword>
<name>A0ABT2GQR4_9MICO</name>
<keyword evidence="4 9" id="KW-0378">Hydrolase</keyword>
<proteinExistence type="inferred from homology"/>
<keyword evidence="7" id="KW-0732">Signal</keyword>
<evidence type="ECO:0000313" key="10">
    <source>
        <dbReference type="Proteomes" id="UP001165584"/>
    </source>
</evidence>
<feature type="compositionally biased region" description="Low complexity" evidence="6">
    <location>
        <begin position="45"/>
        <end position="58"/>
    </location>
</feature>
<dbReference type="GO" id="GO:0016787">
    <property type="term" value="F:hydrolase activity"/>
    <property type="evidence" value="ECO:0007669"/>
    <property type="project" value="UniProtKB-KW"/>
</dbReference>
<evidence type="ECO:0000256" key="5">
    <source>
        <dbReference type="ARBA" id="ARBA00023295"/>
    </source>
</evidence>
<dbReference type="SUPFAM" id="SSF51445">
    <property type="entry name" value="(Trans)glycosidases"/>
    <property type="match status" value="1"/>
</dbReference>
<feature type="domain" description="Glycoside hydrolase family 3 N-terminal" evidence="8">
    <location>
        <begin position="115"/>
        <end position="425"/>
    </location>
</feature>
<dbReference type="InterPro" id="IPR036962">
    <property type="entry name" value="Glyco_hydro_3_N_sf"/>
</dbReference>
<dbReference type="InterPro" id="IPR017853">
    <property type="entry name" value="GH"/>
</dbReference>
<dbReference type="InterPro" id="IPR001764">
    <property type="entry name" value="Glyco_hydro_3_N"/>
</dbReference>
<comment type="caution">
    <text evidence="9">The sequence shown here is derived from an EMBL/GenBank/DDBJ whole genome shotgun (WGS) entry which is preliminary data.</text>
</comment>
<dbReference type="EC" id="3.2.1.52" evidence="3"/>
<comment type="similarity">
    <text evidence="2">Belongs to the glycosyl hydrolase 3 family.</text>
</comment>
<feature type="chain" id="PRO_5046939972" description="beta-N-acetylhexosaminidase" evidence="7">
    <location>
        <begin position="29"/>
        <end position="450"/>
    </location>
</feature>
<comment type="catalytic activity">
    <reaction evidence="1">
        <text>Hydrolysis of terminal non-reducing N-acetyl-D-hexosamine residues in N-acetyl-beta-D-hexosaminides.</text>
        <dbReference type="EC" id="3.2.1.52"/>
    </reaction>
</comment>
<evidence type="ECO:0000259" key="8">
    <source>
        <dbReference type="Pfam" id="PF00933"/>
    </source>
</evidence>
<feature type="compositionally biased region" description="Gly residues" evidence="6">
    <location>
        <begin position="59"/>
        <end position="73"/>
    </location>
</feature>
<accession>A0ABT2GQR4</accession>
<dbReference type="PANTHER" id="PTHR30480:SF13">
    <property type="entry name" value="BETA-HEXOSAMINIDASE"/>
    <property type="match status" value="1"/>
</dbReference>
<gene>
    <name evidence="9" type="ORF">N1027_10270</name>
</gene>